<dbReference type="Proteomes" id="UP000554482">
    <property type="component" value="Unassembled WGS sequence"/>
</dbReference>
<dbReference type="Gene3D" id="1.10.10.60">
    <property type="entry name" value="Homeodomain-like"/>
    <property type="match status" value="1"/>
</dbReference>
<evidence type="ECO:0000256" key="9">
    <source>
        <dbReference type="PROSITE-ProRule" id="PRU00108"/>
    </source>
</evidence>
<keyword evidence="2" id="KW-0217">Developmental protein</keyword>
<comment type="caution">
    <text evidence="12">The sequence shown here is derived from an EMBL/GenBank/DDBJ whole genome shotgun (WGS) entry which is preliminary data.</text>
</comment>
<dbReference type="InterPro" id="IPR009057">
    <property type="entry name" value="Homeodomain-like_sf"/>
</dbReference>
<keyword evidence="13" id="KW-1185">Reference proteome</keyword>
<keyword evidence="5 9" id="KW-0371">Homeobox</keyword>
<organism evidence="12 13">
    <name type="scientific">Thalictrum thalictroides</name>
    <name type="common">Rue-anemone</name>
    <name type="synonym">Anemone thalictroides</name>
    <dbReference type="NCBI Taxonomy" id="46969"/>
    <lineage>
        <taxon>Eukaryota</taxon>
        <taxon>Viridiplantae</taxon>
        <taxon>Streptophyta</taxon>
        <taxon>Embryophyta</taxon>
        <taxon>Tracheophyta</taxon>
        <taxon>Spermatophyta</taxon>
        <taxon>Magnoliopsida</taxon>
        <taxon>Ranunculales</taxon>
        <taxon>Ranunculaceae</taxon>
        <taxon>Thalictroideae</taxon>
        <taxon>Thalictrum</taxon>
    </lineage>
</organism>
<evidence type="ECO:0000256" key="7">
    <source>
        <dbReference type="ARBA" id="ARBA00023242"/>
    </source>
</evidence>
<feature type="DNA-binding region" description="Homeobox" evidence="9">
    <location>
        <begin position="19"/>
        <end position="83"/>
    </location>
</feature>
<dbReference type="CDD" id="cd00086">
    <property type="entry name" value="homeodomain"/>
    <property type="match status" value="1"/>
</dbReference>
<sequence>MMEDKNVSVVDGSVSGGAAAGSRWNPTKEQISILEGLYKQGIRTPSAEQIQQITGTLRAYGHIEGKNVFYWFQNHKARQRQKQKQESMDYLNQYLHQNTTTTPVFNPSPCTNIVGYSPYYIPQNTTPAFGYYPQYPKVPIPSTNGLRRKQQKDNKMKEMSVGSGAAYQHAHKPYGIMHTGDMNEESINTNITSSINDETLALFPVHPTGILKENSTTSSVDNSHSDQGDIEVDCGAQTFIDFFEYKS</sequence>
<dbReference type="GO" id="GO:0003700">
    <property type="term" value="F:DNA-binding transcription factor activity"/>
    <property type="evidence" value="ECO:0007669"/>
    <property type="project" value="InterPro"/>
</dbReference>
<dbReference type="SUPFAM" id="SSF46689">
    <property type="entry name" value="Homeodomain-like"/>
    <property type="match status" value="1"/>
</dbReference>
<evidence type="ECO:0000256" key="8">
    <source>
        <dbReference type="ARBA" id="ARBA00024040"/>
    </source>
</evidence>
<keyword evidence="3" id="KW-0805">Transcription regulation</keyword>
<dbReference type="OrthoDB" id="1896656at2759"/>
<dbReference type="EMBL" id="JABWDY010039208">
    <property type="protein sequence ID" value="KAF5179137.1"/>
    <property type="molecule type" value="Genomic_DNA"/>
</dbReference>
<evidence type="ECO:0000256" key="3">
    <source>
        <dbReference type="ARBA" id="ARBA00023015"/>
    </source>
</evidence>
<dbReference type="PROSITE" id="PS50071">
    <property type="entry name" value="HOMEOBOX_2"/>
    <property type="match status" value="1"/>
</dbReference>
<keyword evidence="6" id="KW-0804">Transcription</keyword>
<comment type="similarity">
    <text evidence="8">Belongs to the WUS homeobox family.</text>
</comment>
<dbReference type="GO" id="GO:0005634">
    <property type="term" value="C:nucleus"/>
    <property type="evidence" value="ECO:0007669"/>
    <property type="project" value="UniProtKB-SubCell"/>
</dbReference>
<evidence type="ECO:0000256" key="10">
    <source>
        <dbReference type="RuleBase" id="RU000682"/>
    </source>
</evidence>
<comment type="subcellular location">
    <subcellularLocation>
        <location evidence="1 9 10">Nucleus</location>
    </subcellularLocation>
</comment>
<evidence type="ECO:0000313" key="13">
    <source>
        <dbReference type="Proteomes" id="UP000554482"/>
    </source>
</evidence>
<dbReference type="AlphaFoldDB" id="A0A7J6V2U6"/>
<dbReference type="GO" id="GO:0003677">
    <property type="term" value="F:DNA binding"/>
    <property type="evidence" value="ECO:0007669"/>
    <property type="project" value="UniProtKB-UniRule"/>
</dbReference>
<dbReference type="SMART" id="SM00389">
    <property type="entry name" value="HOX"/>
    <property type="match status" value="1"/>
</dbReference>
<gene>
    <name evidence="12" type="ORF">FRX31_031275</name>
</gene>
<dbReference type="InterPro" id="IPR001356">
    <property type="entry name" value="HD"/>
</dbReference>
<protein>
    <submittedName>
        <fullName evidence="12">Wuschel-related homeobox</fullName>
    </submittedName>
</protein>
<dbReference type="InterPro" id="IPR044555">
    <property type="entry name" value="WUSCHEL-like"/>
</dbReference>
<dbReference type="FunFam" id="1.10.10.60:FF:000146">
    <property type="entry name" value="WUSCHEL-related homeobox 4"/>
    <property type="match status" value="1"/>
</dbReference>
<evidence type="ECO:0000256" key="1">
    <source>
        <dbReference type="ARBA" id="ARBA00004123"/>
    </source>
</evidence>
<evidence type="ECO:0000259" key="11">
    <source>
        <dbReference type="PROSITE" id="PS50071"/>
    </source>
</evidence>
<reference evidence="12 13" key="1">
    <citation type="submission" date="2020-06" db="EMBL/GenBank/DDBJ databases">
        <title>Transcriptomic and genomic resources for Thalictrum thalictroides and T. hernandezii: Facilitating candidate gene discovery in an emerging model plant lineage.</title>
        <authorList>
            <person name="Arias T."/>
            <person name="Riano-Pachon D.M."/>
            <person name="Di Stilio V.S."/>
        </authorList>
    </citation>
    <scope>NUCLEOTIDE SEQUENCE [LARGE SCALE GENOMIC DNA]</scope>
    <source>
        <strain evidence="13">cv. WT478/WT964</strain>
        <tissue evidence="12">Leaves</tissue>
    </source>
</reference>
<evidence type="ECO:0000256" key="6">
    <source>
        <dbReference type="ARBA" id="ARBA00023163"/>
    </source>
</evidence>
<dbReference type="Pfam" id="PF00046">
    <property type="entry name" value="Homeodomain"/>
    <property type="match status" value="1"/>
</dbReference>
<dbReference type="PANTHER" id="PTHR45940">
    <property type="entry name" value="WUSCHEL-RELATED HOMEOBOX 1-RELATED"/>
    <property type="match status" value="1"/>
</dbReference>
<keyword evidence="7 9" id="KW-0539">Nucleus</keyword>
<evidence type="ECO:0000313" key="12">
    <source>
        <dbReference type="EMBL" id="KAF5179137.1"/>
    </source>
</evidence>
<name>A0A7J6V2U6_THATH</name>
<evidence type="ECO:0000256" key="5">
    <source>
        <dbReference type="ARBA" id="ARBA00023155"/>
    </source>
</evidence>
<keyword evidence="4 9" id="KW-0238">DNA-binding</keyword>
<proteinExistence type="inferred from homology"/>
<evidence type="ECO:0000256" key="2">
    <source>
        <dbReference type="ARBA" id="ARBA00022473"/>
    </source>
</evidence>
<accession>A0A7J6V2U6</accession>
<dbReference type="PANTHER" id="PTHR45940:SF6">
    <property type="entry name" value="WUSCHEL-RELATED HOMEOBOX 2"/>
    <property type="match status" value="1"/>
</dbReference>
<evidence type="ECO:0000256" key="4">
    <source>
        <dbReference type="ARBA" id="ARBA00023125"/>
    </source>
</evidence>
<feature type="domain" description="Homeobox" evidence="11">
    <location>
        <begin position="17"/>
        <end position="82"/>
    </location>
</feature>
<dbReference type="GO" id="GO:0099402">
    <property type="term" value="P:plant organ development"/>
    <property type="evidence" value="ECO:0007669"/>
    <property type="project" value="InterPro"/>
</dbReference>